<proteinExistence type="predicted"/>
<evidence type="ECO:0000313" key="1">
    <source>
        <dbReference type="EMBL" id="EFN77290.1"/>
    </source>
</evidence>
<name>E2C3Q4_HARSA</name>
<gene>
    <name evidence="1" type="ORF">EAI_14417</name>
</gene>
<protein>
    <submittedName>
        <fullName evidence="1">Uncharacterized protein</fullName>
    </submittedName>
</protein>
<dbReference type="Proteomes" id="UP000008237">
    <property type="component" value="Unassembled WGS sequence"/>
</dbReference>
<dbReference type="InParanoid" id="E2C3Q4"/>
<dbReference type="InterPro" id="IPR036397">
    <property type="entry name" value="RNaseH_sf"/>
</dbReference>
<sequence>YLKDRVYKTKPLNLDDLRHRIITKVALIISETLENVSRSSHDRLLQCQIEEGQQFVNI</sequence>
<organism evidence="2">
    <name type="scientific">Harpegnathos saltator</name>
    <name type="common">Jerdon's jumping ant</name>
    <dbReference type="NCBI Taxonomy" id="610380"/>
    <lineage>
        <taxon>Eukaryota</taxon>
        <taxon>Metazoa</taxon>
        <taxon>Ecdysozoa</taxon>
        <taxon>Arthropoda</taxon>
        <taxon>Hexapoda</taxon>
        <taxon>Insecta</taxon>
        <taxon>Pterygota</taxon>
        <taxon>Neoptera</taxon>
        <taxon>Endopterygota</taxon>
        <taxon>Hymenoptera</taxon>
        <taxon>Apocrita</taxon>
        <taxon>Aculeata</taxon>
        <taxon>Formicoidea</taxon>
        <taxon>Formicidae</taxon>
        <taxon>Ponerinae</taxon>
        <taxon>Ponerini</taxon>
        <taxon>Harpegnathos</taxon>
    </lineage>
</organism>
<evidence type="ECO:0000313" key="2">
    <source>
        <dbReference type="Proteomes" id="UP000008237"/>
    </source>
</evidence>
<dbReference type="AlphaFoldDB" id="E2C3Q4"/>
<dbReference type="EMBL" id="GL452364">
    <property type="protein sequence ID" value="EFN77290.1"/>
    <property type="molecule type" value="Genomic_DNA"/>
</dbReference>
<dbReference type="GO" id="GO:0003676">
    <property type="term" value="F:nucleic acid binding"/>
    <property type="evidence" value="ECO:0007669"/>
    <property type="project" value="InterPro"/>
</dbReference>
<dbReference type="Gene3D" id="3.30.420.10">
    <property type="entry name" value="Ribonuclease H-like superfamily/Ribonuclease H"/>
    <property type="match status" value="1"/>
</dbReference>
<accession>E2C3Q4</accession>
<feature type="non-terminal residue" evidence="1">
    <location>
        <position position="1"/>
    </location>
</feature>
<reference evidence="1 2" key="1">
    <citation type="journal article" date="2010" name="Science">
        <title>Genomic comparison of the ants Camponotus floridanus and Harpegnathos saltator.</title>
        <authorList>
            <person name="Bonasio R."/>
            <person name="Zhang G."/>
            <person name="Ye C."/>
            <person name="Mutti N.S."/>
            <person name="Fang X."/>
            <person name="Qin N."/>
            <person name="Donahue G."/>
            <person name="Yang P."/>
            <person name="Li Q."/>
            <person name="Li C."/>
            <person name="Zhang P."/>
            <person name="Huang Z."/>
            <person name="Berger S.L."/>
            <person name="Reinberg D."/>
            <person name="Wang J."/>
            <person name="Liebig J."/>
        </authorList>
    </citation>
    <scope>NUCLEOTIDE SEQUENCE [LARGE SCALE GENOMIC DNA]</scope>
    <source>
        <strain evidence="1 2">R22 G/1</strain>
    </source>
</reference>
<keyword evidence="2" id="KW-1185">Reference proteome</keyword>
<feature type="non-terminal residue" evidence="1">
    <location>
        <position position="58"/>
    </location>
</feature>